<proteinExistence type="predicted"/>
<sequence>MNQIRYLAAATLLLLLLWGAASFLNLILRTHAAPPAAQTATAATTGTAPAPTGPAAEGKAIFQQNCQTCHALDKDLTGPALRNFTARGPWADRKEVYKWVHNPAAYIQKDPYAKALQQKYGAVMQAFPQLTEAQIDAIVAYVELQ</sequence>
<gene>
    <name evidence="6" type="ORF">GCM10023184_47490</name>
</gene>
<evidence type="ECO:0000259" key="5">
    <source>
        <dbReference type="PROSITE" id="PS51007"/>
    </source>
</evidence>
<feature type="domain" description="Cytochrome c" evidence="5">
    <location>
        <begin position="53"/>
        <end position="145"/>
    </location>
</feature>
<dbReference type="PROSITE" id="PS51007">
    <property type="entry name" value="CYTC"/>
    <property type="match status" value="1"/>
</dbReference>
<evidence type="ECO:0000313" key="7">
    <source>
        <dbReference type="Proteomes" id="UP001501725"/>
    </source>
</evidence>
<organism evidence="6 7">
    <name type="scientific">Flaviaesturariibacter amylovorans</name>
    <dbReference type="NCBI Taxonomy" id="1084520"/>
    <lineage>
        <taxon>Bacteria</taxon>
        <taxon>Pseudomonadati</taxon>
        <taxon>Bacteroidota</taxon>
        <taxon>Chitinophagia</taxon>
        <taxon>Chitinophagales</taxon>
        <taxon>Chitinophagaceae</taxon>
        <taxon>Flaviaestuariibacter</taxon>
    </lineage>
</organism>
<keyword evidence="3 4" id="KW-0408">Iron</keyword>
<dbReference type="Proteomes" id="UP001501725">
    <property type="component" value="Unassembled WGS sequence"/>
</dbReference>
<dbReference type="SUPFAM" id="SSF46626">
    <property type="entry name" value="Cytochrome c"/>
    <property type="match status" value="1"/>
</dbReference>
<dbReference type="EMBL" id="BAABGY010000026">
    <property type="protein sequence ID" value="GAA4345508.1"/>
    <property type="molecule type" value="Genomic_DNA"/>
</dbReference>
<evidence type="ECO:0000256" key="4">
    <source>
        <dbReference type="PROSITE-ProRule" id="PRU00433"/>
    </source>
</evidence>
<dbReference type="RefSeq" id="WP_345258574.1">
    <property type="nucleotide sequence ID" value="NZ_BAABGY010000026.1"/>
</dbReference>
<evidence type="ECO:0000256" key="2">
    <source>
        <dbReference type="ARBA" id="ARBA00022723"/>
    </source>
</evidence>
<name>A0ABP8HVM1_9BACT</name>
<protein>
    <recommendedName>
        <fullName evidence="5">Cytochrome c domain-containing protein</fullName>
    </recommendedName>
</protein>
<evidence type="ECO:0000256" key="3">
    <source>
        <dbReference type="ARBA" id="ARBA00023004"/>
    </source>
</evidence>
<dbReference type="Pfam" id="PF00034">
    <property type="entry name" value="Cytochrom_C"/>
    <property type="match status" value="1"/>
</dbReference>
<dbReference type="Gene3D" id="1.10.760.10">
    <property type="entry name" value="Cytochrome c-like domain"/>
    <property type="match status" value="1"/>
</dbReference>
<keyword evidence="7" id="KW-1185">Reference proteome</keyword>
<keyword evidence="2 4" id="KW-0479">Metal-binding</keyword>
<comment type="caution">
    <text evidence="6">The sequence shown here is derived from an EMBL/GenBank/DDBJ whole genome shotgun (WGS) entry which is preliminary data.</text>
</comment>
<dbReference type="InterPro" id="IPR009056">
    <property type="entry name" value="Cyt_c-like_dom"/>
</dbReference>
<evidence type="ECO:0000313" key="6">
    <source>
        <dbReference type="EMBL" id="GAA4345508.1"/>
    </source>
</evidence>
<accession>A0ABP8HVM1</accession>
<keyword evidence="1 4" id="KW-0349">Heme</keyword>
<dbReference type="InterPro" id="IPR036909">
    <property type="entry name" value="Cyt_c-like_dom_sf"/>
</dbReference>
<reference evidence="7" key="1">
    <citation type="journal article" date="2019" name="Int. J. Syst. Evol. Microbiol.">
        <title>The Global Catalogue of Microorganisms (GCM) 10K type strain sequencing project: providing services to taxonomists for standard genome sequencing and annotation.</title>
        <authorList>
            <consortium name="The Broad Institute Genomics Platform"/>
            <consortium name="The Broad Institute Genome Sequencing Center for Infectious Disease"/>
            <person name="Wu L."/>
            <person name="Ma J."/>
        </authorList>
    </citation>
    <scope>NUCLEOTIDE SEQUENCE [LARGE SCALE GENOMIC DNA]</scope>
    <source>
        <strain evidence="7">JCM 17919</strain>
    </source>
</reference>
<evidence type="ECO:0000256" key="1">
    <source>
        <dbReference type="ARBA" id="ARBA00022617"/>
    </source>
</evidence>